<protein>
    <submittedName>
        <fullName evidence="2">10760_t:CDS:1</fullName>
    </submittedName>
</protein>
<reference evidence="2" key="1">
    <citation type="submission" date="2021-06" db="EMBL/GenBank/DDBJ databases">
        <authorList>
            <person name="Kallberg Y."/>
            <person name="Tangrot J."/>
            <person name="Rosling A."/>
        </authorList>
    </citation>
    <scope>NUCLEOTIDE SEQUENCE</scope>
    <source>
        <strain evidence="2">FL966</strain>
    </source>
</reference>
<accession>A0A9N9PGS0</accession>
<comment type="caution">
    <text evidence="2">The sequence shown here is derived from an EMBL/GenBank/DDBJ whole genome shotgun (WGS) entry which is preliminary data.</text>
</comment>
<gene>
    <name evidence="2" type="ORF">CPELLU_LOCUS20055</name>
</gene>
<proteinExistence type="predicted"/>
<keyword evidence="3" id="KW-1185">Reference proteome</keyword>
<evidence type="ECO:0000313" key="2">
    <source>
        <dbReference type="EMBL" id="CAG8825020.1"/>
    </source>
</evidence>
<evidence type="ECO:0000313" key="3">
    <source>
        <dbReference type="Proteomes" id="UP000789759"/>
    </source>
</evidence>
<evidence type="ECO:0000256" key="1">
    <source>
        <dbReference type="SAM" id="MobiDB-lite"/>
    </source>
</evidence>
<sequence length="113" mass="13013">MPTLYLILEQSINWLEYSTEFSKCPAPDSPQTQILAIRNESRKKRKSSITEEQQLGYRKSESGKSEREYNQDEQANILENETSLACQLTADDSNFFKPFREAVANLGHNYCSI</sequence>
<feature type="non-terminal residue" evidence="2">
    <location>
        <position position="113"/>
    </location>
</feature>
<dbReference type="AlphaFoldDB" id="A0A9N9PGS0"/>
<feature type="region of interest" description="Disordered" evidence="1">
    <location>
        <begin position="38"/>
        <end position="76"/>
    </location>
</feature>
<feature type="compositionally biased region" description="Basic and acidic residues" evidence="1">
    <location>
        <begin position="58"/>
        <end position="70"/>
    </location>
</feature>
<dbReference type="Proteomes" id="UP000789759">
    <property type="component" value="Unassembled WGS sequence"/>
</dbReference>
<name>A0A9N9PGS0_9GLOM</name>
<dbReference type="EMBL" id="CAJVQA010055184">
    <property type="protein sequence ID" value="CAG8825020.1"/>
    <property type="molecule type" value="Genomic_DNA"/>
</dbReference>
<organism evidence="2 3">
    <name type="scientific">Cetraspora pellucida</name>
    <dbReference type="NCBI Taxonomy" id="1433469"/>
    <lineage>
        <taxon>Eukaryota</taxon>
        <taxon>Fungi</taxon>
        <taxon>Fungi incertae sedis</taxon>
        <taxon>Mucoromycota</taxon>
        <taxon>Glomeromycotina</taxon>
        <taxon>Glomeromycetes</taxon>
        <taxon>Diversisporales</taxon>
        <taxon>Gigasporaceae</taxon>
        <taxon>Cetraspora</taxon>
    </lineage>
</organism>